<evidence type="ECO:0000256" key="5">
    <source>
        <dbReference type="ARBA" id="ARBA00038063"/>
    </source>
</evidence>
<dbReference type="AlphaFoldDB" id="A0A1W1ZYR9"/>
<dbReference type="Pfam" id="PF01195">
    <property type="entry name" value="Pept_tRNA_hydro"/>
    <property type="match status" value="1"/>
</dbReference>
<feature type="binding site" evidence="8">
    <location>
        <position position="79"/>
    </location>
    <ligand>
        <name>tRNA</name>
        <dbReference type="ChEBI" id="CHEBI:17843"/>
    </ligand>
</feature>
<comment type="function">
    <text evidence="8">Hydrolyzes ribosome-free peptidyl-tRNAs (with 1 or more amino acids incorporated), which drop off the ribosome during protein synthesis, or as a result of ribosome stalling.</text>
</comment>
<keyword evidence="2 8" id="KW-0820">tRNA-binding</keyword>
<dbReference type="OrthoDB" id="9800507at2"/>
<keyword evidence="4 8" id="KW-0694">RNA-binding</keyword>
<evidence type="ECO:0000256" key="1">
    <source>
        <dbReference type="ARBA" id="ARBA00013260"/>
    </source>
</evidence>
<dbReference type="Gene3D" id="3.40.50.1470">
    <property type="entry name" value="Peptidyl-tRNA hydrolase"/>
    <property type="match status" value="1"/>
</dbReference>
<dbReference type="Proteomes" id="UP000192790">
    <property type="component" value="Unassembled WGS sequence"/>
</dbReference>
<comment type="subunit">
    <text evidence="8">Monomer.</text>
</comment>
<evidence type="ECO:0000256" key="4">
    <source>
        <dbReference type="ARBA" id="ARBA00022884"/>
    </source>
</evidence>
<dbReference type="CDD" id="cd00462">
    <property type="entry name" value="PTH"/>
    <property type="match status" value="1"/>
</dbReference>
<dbReference type="GO" id="GO:0005737">
    <property type="term" value="C:cytoplasm"/>
    <property type="evidence" value="ECO:0007669"/>
    <property type="project" value="UniProtKB-SubCell"/>
</dbReference>
<organism evidence="11 12">
    <name type="scientific">Papillibacter cinnamivorans DSM 12816</name>
    <dbReference type="NCBI Taxonomy" id="1122930"/>
    <lineage>
        <taxon>Bacteria</taxon>
        <taxon>Bacillati</taxon>
        <taxon>Bacillota</taxon>
        <taxon>Clostridia</taxon>
        <taxon>Eubacteriales</taxon>
        <taxon>Oscillospiraceae</taxon>
        <taxon>Papillibacter</taxon>
    </lineage>
</organism>
<dbReference type="PANTHER" id="PTHR17224">
    <property type="entry name" value="PEPTIDYL-TRNA HYDROLASE"/>
    <property type="match status" value="1"/>
</dbReference>
<dbReference type="FunFam" id="3.40.50.1470:FF:000001">
    <property type="entry name" value="Peptidyl-tRNA hydrolase"/>
    <property type="match status" value="1"/>
</dbReference>
<gene>
    <name evidence="8" type="primary">pth</name>
    <name evidence="11" type="ORF">SAMN02745168_1328</name>
</gene>
<dbReference type="GO" id="GO:0072344">
    <property type="term" value="P:rescue of stalled ribosome"/>
    <property type="evidence" value="ECO:0007669"/>
    <property type="project" value="UniProtKB-UniRule"/>
</dbReference>
<evidence type="ECO:0000256" key="8">
    <source>
        <dbReference type="HAMAP-Rule" id="MF_00083"/>
    </source>
</evidence>
<feature type="site" description="Stabilizes the basic form of H active site to accept a proton" evidence="8">
    <location>
        <position position="106"/>
    </location>
</feature>
<feature type="binding site" evidence="8">
    <location>
        <position position="127"/>
    </location>
    <ligand>
        <name>tRNA</name>
        <dbReference type="ChEBI" id="CHEBI:17843"/>
    </ligand>
</feature>
<evidence type="ECO:0000313" key="12">
    <source>
        <dbReference type="Proteomes" id="UP000192790"/>
    </source>
</evidence>
<dbReference type="NCBIfam" id="TIGR00447">
    <property type="entry name" value="pth"/>
    <property type="match status" value="1"/>
</dbReference>
<keyword evidence="8" id="KW-0963">Cytoplasm</keyword>
<comment type="subcellular location">
    <subcellularLocation>
        <location evidence="8">Cytoplasm</location>
    </subcellularLocation>
</comment>
<proteinExistence type="inferred from homology"/>
<evidence type="ECO:0000313" key="11">
    <source>
        <dbReference type="EMBL" id="SMC53506.1"/>
    </source>
</evidence>
<evidence type="ECO:0000256" key="2">
    <source>
        <dbReference type="ARBA" id="ARBA00022555"/>
    </source>
</evidence>
<comment type="function">
    <text evidence="8">Catalyzes the release of premature peptidyl moieties from peptidyl-tRNA molecules trapped in stalled 50S ribosomal subunits, and thus maintains levels of free tRNAs and 50S ribosomes.</text>
</comment>
<evidence type="ECO:0000256" key="6">
    <source>
        <dbReference type="ARBA" id="ARBA00048707"/>
    </source>
</evidence>
<evidence type="ECO:0000256" key="3">
    <source>
        <dbReference type="ARBA" id="ARBA00022801"/>
    </source>
</evidence>
<feature type="active site" description="Proton acceptor" evidence="8">
    <location>
        <position position="34"/>
    </location>
</feature>
<feature type="site" description="Discriminates between blocked and unblocked aminoacyl-tRNA" evidence="8">
    <location>
        <position position="24"/>
    </location>
</feature>
<dbReference type="PROSITE" id="PS01196">
    <property type="entry name" value="PEPT_TRNA_HYDROL_2"/>
    <property type="match status" value="1"/>
</dbReference>
<dbReference type="GO" id="GO:0004045">
    <property type="term" value="F:peptidyl-tRNA hydrolase activity"/>
    <property type="evidence" value="ECO:0007669"/>
    <property type="project" value="UniProtKB-UniRule"/>
</dbReference>
<dbReference type="HAMAP" id="MF_00083">
    <property type="entry name" value="Pept_tRNA_hydro_bact"/>
    <property type="match status" value="1"/>
</dbReference>
<dbReference type="GO" id="GO:0006515">
    <property type="term" value="P:protein quality control for misfolded or incompletely synthesized proteins"/>
    <property type="evidence" value="ECO:0007669"/>
    <property type="project" value="UniProtKB-UniRule"/>
</dbReference>
<keyword evidence="12" id="KW-1185">Reference proteome</keyword>
<dbReference type="GO" id="GO:0000049">
    <property type="term" value="F:tRNA binding"/>
    <property type="evidence" value="ECO:0007669"/>
    <property type="project" value="UniProtKB-UniRule"/>
</dbReference>
<dbReference type="EMBL" id="FWXW01000003">
    <property type="protein sequence ID" value="SMC53506.1"/>
    <property type="molecule type" value="Genomic_DNA"/>
</dbReference>
<feature type="binding site" evidence="8">
    <location>
        <position position="81"/>
    </location>
    <ligand>
        <name>tRNA</name>
        <dbReference type="ChEBI" id="CHEBI:17843"/>
    </ligand>
</feature>
<reference evidence="11 12" key="1">
    <citation type="submission" date="2017-04" db="EMBL/GenBank/DDBJ databases">
        <authorList>
            <person name="Afonso C.L."/>
            <person name="Miller P.J."/>
            <person name="Scott M.A."/>
            <person name="Spackman E."/>
            <person name="Goraichik I."/>
            <person name="Dimitrov K.M."/>
            <person name="Suarez D.L."/>
            <person name="Swayne D.E."/>
        </authorList>
    </citation>
    <scope>NUCLEOTIDE SEQUENCE [LARGE SCALE GENOMIC DNA]</scope>
    <source>
        <strain evidence="11 12">DSM 12816</strain>
    </source>
</reference>
<comment type="similarity">
    <text evidence="5 8 10">Belongs to the PTH family.</text>
</comment>
<dbReference type="InterPro" id="IPR036416">
    <property type="entry name" value="Pept_tRNA_hydro_sf"/>
</dbReference>
<comment type="catalytic activity">
    <reaction evidence="6 8 9">
        <text>an N-acyl-L-alpha-aminoacyl-tRNA + H2O = an N-acyl-L-amino acid + a tRNA + H(+)</text>
        <dbReference type="Rhea" id="RHEA:54448"/>
        <dbReference type="Rhea" id="RHEA-COMP:10123"/>
        <dbReference type="Rhea" id="RHEA-COMP:13883"/>
        <dbReference type="ChEBI" id="CHEBI:15377"/>
        <dbReference type="ChEBI" id="CHEBI:15378"/>
        <dbReference type="ChEBI" id="CHEBI:59874"/>
        <dbReference type="ChEBI" id="CHEBI:78442"/>
        <dbReference type="ChEBI" id="CHEBI:138191"/>
        <dbReference type="EC" id="3.1.1.29"/>
    </reaction>
</comment>
<evidence type="ECO:0000256" key="10">
    <source>
        <dbReference type="RuleBase" id="RU004320"/>
    </source>
</evidence>
<keyword evidence="3 8" id="KW-0378">Hydrolase</keyword>
<dbReference type="PANTHER" id="PTHR17224:SF1">
    <property type="entry name" value="PEPTIDYL-TRNA HYDROLASE"/>
    <property type="match status" value="1"/>
</dbReference>
<protein>
    <recommendedName>
        <fullName evidence="7 8">Peptidyl-tRNA hydrolase</fullName>
        <shortName evidence="8">Pth</shortName>
        <ecNumber evidence="1 8">3.1.1.29</ecNumber>
    </recommendedName>
</protein>
<dbReference type="InterPro" id="IPR001328">
    <property type="entry name" value="Pept_tRNA_hydro"/>
</dbReference>
<dbReference type="SUPFAM" id="SSF53178">
    <property type="entry name" value="Peptidyl-tRNA hydrolase-like"/>
    <property type="match status" value="1"/>
</dbReference>
<dbReference type="STRING" id="1122930.SAMN02745168_1328"/>
<dbReference type="InterPro" id="IPR018171">
    <property type="entry name" value="Pept_tRNA_hydro_CS"/>
</dbReference>
<evidence type="ECO:0000256" key="9">
    <source>
        <dbReference type="RuleBase" id="RU000673"/>
    </source>
</evidence>
<dbReference type="EC" id="3.1.1.29" evidence="1 8"/>
<dbReference type="PROSITE" id="PS01195">
    <property type="entry name" value="PEPT_TRNA_HYDROL_1"/>
    <property type="match status" value="1"/>
</dbReference>
<sequence>MCGMWFSNRRMRGAPGWLLVCLGNPGPKYAKTRHNVGFRMADALARQQSARLDHLKFKALTGTVSLGEEKVLILKPQTFMNLSGESVREASGYFKIPAEKILVVFDDISLPPGKLRIRKSGSAGGHNGIKSIISCLGSDQFPRVKIGVGAPPNPEYDLADWVLGTFSQQEGKAVDQAVENAIQAVSEIVKNGPDAAMNRYNGL</sequence>
<feature type="binding site" evidence="8">
    <location>
        <position position="29"/>
    </location>
    <ligand>
        <name>tRNA</name>
        <dbReference type="ChEBI" id="CHEBI:17843"/>
    </ligand>
</feature>
<name>A0A1W1ZYR9_9FIRM</name>
<evidence type="ECO:0000256" key="7">
    <source>
        <dbReference type="ARBA" id="ARBA00050038"/>
    </source>
</evidence>
<accession>A0A1W1ZYR9</accession>